<comment type="caution">
    <text evidence="1">The sequence shown here is derived from an EMBL/GenBank/DDBJ whole genome shotgun (WGS) entry which is preliminary data.</text>
</comment>
<dbReference type="AlphaFoldDB" id="A0A4Q7NVL8"/>
<evidence type="ECO:0000313" key="2">
    <source>
        <dbReference type="Proteomes" id="UP000292262"/>
    </source>
</evidence>
<proteinExistence type="predicted"/>
<name>A0A4Q7NVL8_9FLAO</name>
<dbReference type="Proteomes" id="UP000292262">
    <property type="component" value="Unassembled WGS sequence"/>
</dbReference>
<gene>
    <name evidence="1" type="ORF">EV197_3438</name>
</gene>
<dbReference type="InterPro" id="IPR036513">
    <property type="entry name" value="STAS_dom_sf"/>
</dbReference>
<evidence type="ECO:0000313" key="1">
    <source>
        <dbReference type="EMBL" id="RZS90452.1"/>
    </source>
</evidence>
<sequence length="127" mass="14791">MAEFFDLGFTQVEVHEDYILNTIEEGYHITLEDNTILFEFAKEFFNNKPFVYIANRVNSYSVDPTVYMETARIESLLGVAVVSQQSTQKRQVKLEQTFYKGKLAYFDTLDKAIAWKNKLVAKKKNNT</sequence>
<organism evidence="1 2">
    <name type="scientific">Aquimarina brevivitae</name>
    <dbReference type="NCBI Taxonomy" id="323412"/>
    <lineage>
        <taxon>Bacteria</taxon>
        <taxon>Pseudomonadati</taxon>
        <taxon>Bacteroidota</taxon>
        <taxon>Flavobacteriia</taxon>
        <taxon>Flavobacteriales</taxon>
        <taxon>Flavobacteriaceae</taxon>
        <taxon>Aquimarina</taxon>
    </lineage>
</organism>
<protein>
    <recommendedName>
        <fullName evidence="3">SpoIIAA-like protein</fullName>
    </recommendedName>
</protein>
<keyword evidence="2" id="KW-1185">Reference proteome</keyword>
<accession>A0A4Q7NVL8</accession>
<dbReference type="SUPFAM" id="SSF52091">
    <property type="entry name" value="SpoIIaa-like"/>
    <property type="match status" value="1"/>
</dbReference>
<dbReference type="RefSeq" id="WP_130287934.1">
    <property type="nucleotide sequence ID" value="NZ_SGXE01000008.1"/>
</dbReference>
<reference evidence="1 2" key="1">
    <citation type="submission" date="2019-02" db="EMBL/GenBank/DDBJ databases">
        <title>Genomic Encyclopedia of Type Strains, Phase IV (KMG-IV): sequencing the most valuable type-strain genomes for metagenomic binning, comparative biology and taxonomic classification.</title>
        <authorList>
            <person name="Goeker M."/>
        </authorList>
    </citation>
    <scope>NUCLEOTIDE SEQUENCE [LARGE SCALE GENOMIC DNA]</scope>
    <source>
        <strain evidence="1 2">DSM 17196</strain>
    </source>
</reference>
<dbReference type="OrthoDB" id="1144359at2"/>
<dbReference type="EMBL" id="SGXE01000008">
    <property type="protein sequence ID" value="RZS90452.1"/>
    <property type="molecule type" value="Genomic_DNA"/>
</dbReference>
<evidence type="ECO:0008006" key="3">
    <source>
        <dbReference type="Google" id="ProtNLM"/>
    </source>
</evidence>